<sequence>MWLVTLADLALLLVGFFVLLQSSRIEPASLARSLRTGFAGPVVDAPMAVAATRIDGFAPRSAALPHDPATLAGWARTQLADPRVTLTVTGAAGQAGDVDPVTGSATLLATDRARAVAAVIAPIAPARVLIATTAGPPAVTVTLAFAGEPPRTRP</sequence>
<organism evidence="1 2">
    <name type="scientific">Sphingomonas mollis</name>
    <dbReference type="NCBI Taxonomy" id="2795726"/>
    <lineage>
        <taxon>Bacteria</taxon>
        <taxon>Pseudomonadati</taxon>
        <taxon>Pseudomonadota</taxon>
        <taxon>Alphaproteobacteria</taxon>
        <taxon>Sphingomonadales</taxon>
        <taxon>Sphingomonadaceae</taxon>
        <taxon>Sphingomonas</taxon>
    </lineage>
</organism>
<accession>A0ABS0XQG6</accession>
<comment type="caution">
    <text evidence="1">The sequence shown here is derived from an EMBL/GenBank/DDBJ whole genome shotgun (WGS) entry which is preliminary data.</text>
</comment>
<proteinExistence type="predicted"/>
<name>A0ABS0XQG6_9SPHN</name>
<keyword evidence="2" id="KW-1185">Reference proteome</keyword>
<dbReference type="Proteomes" id="UP000640426">
    <property type="component" value="Unassembled WGS sequence"/>
</dbReference>
<gene>
    <name evidence="1" type="ORF">JAO74_10765</name>
</gene>
<protein>
    <recommendedName>
        <fullName evidence="3">Flagellar motor protein MotB</fullName>
    </recommendedName>
</protein>
<reference evidence="2" key="1">
    <citation type="submission" date="2020-12" db="EMBL/GenBank/DDBJ databases">
        <title>Hymenobacter sp.</title>
        <authorList>
            <person name="Kim M.K."/>
        </authorList>
    </citation>
    <scope>NUCLEOTIDE SEQUENCE [LARGE SCALE GENOMIC DNA]</scope>
    <source>
        <strain evidence="2">BT553</strain>
    </source>
</reference>
<dbReference type="EMBL" id="JAELXS010000005">
    <property type="protein sequence ID" value="MBJ6122272.1"/>
    <property type="molecule type" value="Genomic_DNA"/>
</dbReference>
<evidence type="ECO:0000313" key="2">
    <source>
        <dbReference type="Proteomes" id="UP000640426"/>
    </source>
</evidence>
<evidence type="ECO:0000313" key="1">
    <source>
        <dbReference type="EMBL" id="MBJ6122272.1"/>
    </source>
</evidence>
<evidence type="ECO:0008006" key="3">
    <source>
        <dbReference type="Google" id="ProtNLM"/>
    </source>
</evidence>